<feature type="transmembrane region" description="Helical" evidence="9">
    <location>
        <begin position="158"/>
        <end position="184"/>
    </location>
</feature>
<dbReference type="Proteomes" id="UP000380867">
    <property type="component" value="Unassembled WGS sequence"/>
</dbReference>
<dbReference type="EMBL" id="SDPQ02000002">
    <property type="protein sequence ID" value="KAA1397482.1"/>
    <property type="molecule type" value="Genomic_DNA"/>
</dbReference>
<protein>
    <recommendedName>
        <fullName evidence="2">histidine kinase</fullName>
        <ecNumber evidence="2">2.7.13.3</ecNumber>
    </recommendedName>
</protein>
<evidence type="ECO:0000313" key="11">
    <source>
        <dbReference type="EMBL" id="KAA1397482.1"/>
    </source>
</evidence>
<dbReference type="AlphaFoldDB" id="A0A5M4FE03"/>
<feature type="transmembrane region" description="Helical" evidence="9">
    <location>
        <begin position="50"/>
        <end position="75"/>
    </location>
</feature>
<dbReference type="EC" id="2.7.13.3" evidence="2"/>
<dbReference type="PANTHER" id="PTHR24421:SF10">
    <property type="entry name" value="NITRATE_NITRITE SENSOR PROTEIN NARQ"/>
    <property type="match status" value="1"/>
</dbReference>
<dbReference type="InterPro" id="IPR036890">
    <property type="entry name" value="HATPase_C_sf"/>
</dbReference>
<evidence type="ECO:0000313" key="12">
    <source>
        <dbReference type="Proteomes" id="UP000380867"/>
    </source>
</evidence>
<sequence length="407" mass="41758">MKPARLVLRPLGSATWRRWVYLVLGGAVFTPFLGVGAYPSLLAWGSGTGAIAAAIAGGTALMAGAIALTATLEAVRQLEVVAAKQLLRGPLVAELIPSSVSGADRVRAGTFFALHLVCGGLVGAGTIVVLPSGVTFLLGAIGVADLSGESPWQGQPPVIMALVGLGCLVTFAYGTAGLGALMSWAAPRLLGRSSTARLAEMERVTGELSERNRLARDLHDSVGHALSVVAVQAGAARKLIDADPEFARESLAAVEAAASQALADLDGALATLRDEGPPGRRRTLTDIDSLVSQSAAAGLVIDTELTGPITSLPEPLSSDAVMVVQEALGNALRHAGPVPVTLRIAVEGDVVRLSVSNPLPTEPAAPRPSGGRGLRWMAERARSHGGTIDAQAVDGQWTLEATMRVDA</sequence>
<dbReference type="GO" id="GO:0046983">
    <property type="term" value="F:protein dimerization activity"/>
    <property type="evidence" value="ECO:0007669"/>
    <property type="project" value="InterPro"/>
</dbReference>
<dbReference type="InterPro" id="IPR050482">
    <property type="entry name" value="Sensor_HK_TwoCompSys"/>
</dbReference>
<dbReference type="PANTHER" id="PTHR24421">
    <property type="entry name" value="NITRATE/NITRITE SENSOR PROTEIN NARX-RELATED"/>
    <property type="match status" value="1"/>
</dbReference>
<dbReference type="GO" id="GO:0016020">
    <property type="term" value="C:membrane"/>
    <property type="evidence" value="ECO:0007669"/>
    <property type="project" value="InterPro"/>
</dbReference>
<reference evidence="11" key="1">
    <citation type="submission" date="2019-09" db="EMBL/GenBank/DDBJ databases">
        <authorList>
            <person name="Li J."/>
        </authorList>
    </citation>
    <scope>NUCLEOTIDE SEQUENCE [LARGE SCALE GENOMIC DNA]</scope>
    <source>
        <strain evidence="11">JCM 14732</strain>
    </source>
</reference>
<feature type="domain" description="Signal transduction histidine kinase subgroup 3 dimerisation and phosphoacceptor" evidence="10">
    <location>
        <begin position="210"/>
        <end position="274"/>
    </location>
</feature>
<dbReference type="OrthoDB" id="227596at2"/>
<dbReference type="RefSeq" id="WP_149688933.1">
    <property type="nucleotide sequence ID" value="NZ_SDPQ02000002.1"/>
</dbReference>
<keyword evidence="9" id="KW-0812">Transmembrane</keyword>
<keyword evidence="5" id="KW-0547">Nucleotide-binding</keyword>
<keyword evidence="12" id="KW-1185">Reference proteome</keyword>
<dbReference type="Gene3D" id="1.20.5.1930">
    <property type="match status" value="1"/>
</dbReference>
<name>A0A5M4FE03_9ACTN</name>
<dbReference type="Pfam" id="PF07730">
    <property type="entry name" value="HisKA_3"/>
    <property type="match status" value="1"/>
</dbReference>
<evidence type="ECO:0000256" key="3">
    <source>
        <dbReference type="ARBA" id="ARBA00022553"/>
    </source>
</evidence>
<keyword evidence="7" id="KW-0067">ATP-binding</keyword>
<organism evidence="11 12">
    <name type="scientific">Aeromicrobium ginsengisoli</name>
    <dbReference type="NCBI Taxonomy" id="363867"/>
    <lineage>
        <taxon>Bacteria</taxon>
        <taxon>Bacillati</taxon>
        <taxon>Actinomycetota</taxon>
        <taxon>Actinomycetes</taxon>
        <taxon>Propionibacteriales</taxon>
        <taxon>Nocardioidaceae</taxon>
        <taxon>Aeromicrobium</taxon>
    </lineage>
</organism>
<dbReference type="GO" id="GO:0005524">
    <property type="term" value="F:ATP binding"/>
    <property type="evidence" value="ECO:0007669"/>
    <property type="project" value="UniProtKB-KW"/>
</dbReference>
<evidence type="ECO:0000256" key="6">
    <source>
        <dbReference type="ARBA" id="ARBA00022777"/>
    </source>
</evidence>
<keyword evidence="3" id="KW-0597">Phosphoprotein</keyword>
<evidence type="ECO:0000256" key="1">
    <source>
        <dbReference type="ARBA" id="ARBA00000085"/>
    </source>
</evidence>
<feature type="transmembrane region" description="Helical" evidence="9">
    <location>
        <begin position="20"/>
        <end position="38"/>
    </location>
</feature>
<feature type="transmembrane region" description="Helical" evidence="9">
    <location>
        <begin position="111"/>
        <end position="138"/>
    </location>
</feature>
<gene>
    <name evidence="11" type="ORF">ESP70_008890</name>
</gene>
<evidence type="ECO:0000256" key="9">
    <source>
        <dbReference type="SAM" id="Phobius"/>
    </source>
</evidence>
<evidence type="ECO:0000256" key="4">
    <source>
        <dbReference type="ARBA" id="ARBA00022679"/>
    </source>
</evidence>
<keyword evidence="4" id="KW-0808">Transferase</keyword>
<comment type="caution">
    <text evidence="11">The sequence shown here is derived from an EMBL/GenBank/DDBJ whole genome shotgun (WGS) entry which is preliminary data.</text>
</comment>
<keyword evidence="9" id="KW-1133">Transmembrane helix</keyword>
<comment type="catalytic activity">
    <reaction evidence="1">
        <text>ATP + protein L-histidine = ADP + protein N-phospho-L-histidine.</text>
        <dbReference type="EC" id="2.7.13.3"/>
    </reaction>
</comment>
<evidence type="ECO:0000256" key="7">
    <source>
        <dbReference type="ARBA" id="ARBA00022840"/>
    </source>
</evidence>
<keyword evidence="9" id="KW-0472">Membrane</keyword>
<dbReference type="SUPFAM" id="SSF55874">
    <property type="entry name" value="ATPase domain of HSP90 chaperone/DNA topoisomerase II/histidine kinase"/>
    <property type="match status" value="1"/>
</dbReference>
<evidence type="ECO:0000256" key="5">
    <source>
        <dbReference type="ARBA" id="ARBA00022741"/>
    </source>
</evidence>
<evidence type="ECO:0000259" key="10">
    <source>
        <dbReference type="Pfam" id="PF07730"/>
    </source>
</evidence>
<dbReference type="Gene3D" id="3.30.565.10">
    <property type="entry name" value="Histidine kinase-like ATPase, C-terminal domain"/>
    <property type="match status" value="1"/>
</dbReference>
<keyword evidence="8" id="KW-0902">Two-component regulatory system</keyword>
<proteinExistence type="predicted"/>
<accession>A0A5M4FE03</accession>
<dbReference type="CDD" id="cd16917">
    <property type="entry name" value="HATPase_UhpB-NarQ-NarX-like"/>
    <property type="match status" value="1"/>
</dbReference>
<evidence type="ECO:0000256" key="8">
    <source>
        <dbReference type="ARBA" id="ARBA00023012"/>
    </source>
</evidence>
<dbReference type="InterPro" id="IPR011712">
    <property type="entry name" value="Sig_transdc_His_kin_sub3_dim/P"/>
</dbReference>
<dbReference type="GO" id="GO:0000155">
    <property type="term" value="F:phosphorelay sensor kinase activity"/>
    <property type="evidence" value="ECO:0007669"/>
    <property type="project" value="InterPro"/>
</dbReference>
<keyword evidence="6" id="KW-0418">Kinase</keyword>
<evidence type="ECO:0000256" key="2">
    <source>
        <dbReference type="ARBA" id="ARBA00012438"/>
    </source>
</evidence>